<gene>
    <name evidence="1" type="ORF">LCGC14_0676430</name>
</gene>
<name>A0A0F9QUI4_9ZZZZ</name>
<protein>
    <submittedName>
        <fullName evidence="1">Uncharacterized protein</fullName>
    </submittedName>
</protein>
<proteinExistence type="predicted"/>
<accession>A0A0F9QUI4</accession>
<organism evidence="1">
    <name type="scientific">marine sediment metagenome</name>
    <dbReference type="NCBI Taxonomy" id="412755"/>
    <lineage>
        <taxon>unclassified sequences</taxon>
        <taxon>metagenomes</taxon>
        <taxon>ecological metagenomes</taxon>
    </lineage>
</organism>
<comment type="caution">
    <text evidence="1">The sequence shown here is derived from an EMBL/GenBank/DDBJ whole genome shotgun (WGS) entry which is preliminary data.</text>
</comment>
<sequence>MEGLQKLVKFNFKNYYVSSLELHLSTLDLLLLLL</sequence>
<dbReference type="EMBL" id="LAZR01001350">
    <property type="protein sequence ID" value="KKN46089.1"/>
    <property type="molecule type" value="Genomic_DNA"/>
</dbReference>
<evidence type="ECO:0000313" key="1">
    <source>
        <dbReference type="EMBL" id="KKN46089.1"/>
    </source>
</evidence>
<dbReference type="AlphaFoldDB" id="A0A0F9QUI4"/>
<reference evidence="1" key="1">
    <citation type="journal article" date="2015" name="Nature">
        <title>Complex archaea that bridge the gap between prokaryotes and eukaryotes.</title>
        <authorList>
            <person name="Spang A."/>
            <person name="Saw J.H."/>
            <person name="Jorgensen S.L."/>
            <person name="Zaremba-Niedzwiedzka K."/>
            <person name="Martijn J."/>
            <person name="Lind A.E."/>
            <person name="van Eijk R."/>
            <person name="Schleper C."/>
            <person name="Guy L."/>
            <person name="Ettema T.J."/>
        </authorList>
    </citation>
    <scope>NUCLEOTIDE SEQUENCE</scope>
</reference>